<protein>
    <recommendedName>
        <fullName evidence="2">F-box domain-containing protein</fullName>
    </recommendedName>
</protein>
<feature type="domain" description="F-box" evidence="2">
    <location>
        <begin position="64"/>
        <end position="122"/>
    </location>
</feature>
<evidence type="ECO:0000313" key="4">
    <source>
        <dbReference type="Proteomes" id="UP000053424"/>
    </source>
</evidence>
<dbReference type="Pfam" id="PF12937">
    <property type="entry name" value="F-box-like"/>
    <property type="match status" value="1"/>
</dbReference>
<evidence type="ECO:0000256" key="1">
    <source>
        <dbReference type="SAM" id="MobiDB-lite"/>
    </source>
</evidence>
<gene>
    <name evidence="3" type="ORF">M413DRAFT_341656</name>
</gene>
<reference evidence="3 4" key="1">
    <citation type="submission" date="2014-04" db="EMBL/GenBank/DDBJ databases">
        <authorList>
            <consortium name="DOE Joint Genome Institute"/>
            <person name="Kuo A."/>
            <person name="Gay G."/>
            <person name="Dore J."/>
            <person name="Kohler A."/>
            <person name="Nagy L.G."/>
            <person name="Floudas D."/>
            <person name="Copeland A."/>
            <person name="Barry K.W."/>
            <person name="Cichocki N."/>
            <person name="Veneault-Fourrey C."/>
            <person name="LaButti K."/>
            <person name="Lindquist E.A."/>
            <person name="Lipzen A."/>
            <person name="Lundell T."/>
            <person name="Morin E."/>
            <person name="Murat C."/>
            <person name="Sun H."/>
            <person name="Tunlid A."/>
            <person name="Henrissat B."/>
            <person name="Grigoriev I.V."/>
            <person name="Hibbett D.S."/>
            <person name="Martin F."/>
            <person name="Nordberg H.P."/>
            <person name="Cantor M.N."/>
            <person name="Hua S.X."/>
        </authorList>
    </citation>
    <scope>NUCLEOTIDE SEQUENCE [LARGE SCALE GENOMIC DNA]</scope>
    <source>
        <strain evidence="4">h7</strain>
    </source>
</reference>
<dbReference type="Proteomes" id="UP000053424">
    <property type="component" value="Unassembled WGS sequence"/>
</dbReference>
<proteinExistence type="predicted"/>
<dbReference type="EMBL" id="KN831772">
    <property type="protein sequence ID" value="KIM45480.1"/>
    <property type="molecule type" value="Genomic_DNA"/>
</dbReference>
<evidence type="ECO:0000259" key="2">
    <source>
        <dbReference type="Pfam" id="PF12937"/>
    </source>
</evidence>
<keyword evidence="4" id="KW-1185">Reference proteome</keyword>
<dbReference type="HOGENOM" id="CLU_063711_1_0_1"/>
<evidence type="ECO:0000313" key="3">
    <source>
        <dbReference type="EMBL" id="KIM45480.1"/>
    </source>
</evidence>
<feature type="compositionally biased region" description="Polar residues" evidence="1">
    <location>
        <begin position="1"/>
        <end position="10"/>
    </location>
</feature>
<dbReference type="InterPro" id="IPR001810">
    <property type="entry name" value="F-box_dom"/>
</dbReference>
<accession>A0A0C3C9G6</accession>
<reference evidence="4" key="2">
    <citation type="submission" date="2015-01" db="EMBL/GenBank/DDBJ databases">
        <title>Evolutionary Origins and Diversification of the Mycorrhizal Mutualists.</title>
        <authorList>
            <consortium name="DOE Joint Genome Institute"/>
            <consortium name="Mycorrhizal Genomics Consortium"/>
            <person name="Kohler A."/>
            <person name="Kuo A."/>
            <person name="Nagy L.G."/>
            <person name="Floudas D."/>
            <person name="Copeland A."/>
            <person name="Barry K.W."/>
            <person name="Cichocki N."/>
            <person name="Veneault-Fourrey C."/>
            <person name="LaButti K."/>
            <person name="Lindquist E.A."/>
            <person name="Lipzen A."/>
            <person name="Lundell T."/>
            <person name="Morin E."/>
            <person name="Murat C."/>
            <person name="Riley R."/>
            <person name="Ohm R."/>
            <person name="Sun H."/>
            <person name="Tunlid A."/>
            <person name="Henrissat B."/>
            <person name="Grigoriev I.V."/>
            <person name="Hibbett D.S."/>
            <person name="Martin F."/>
        </authorList>
    </citation>
    <scope>NUCLEOTIDE SEQUENCE [LARGE SCALE GENOMIC DNA]</scope>
    <source>
        <strain evidence="4">h7</strain>
    </source>
</reference>
<name>A0A0C3C9G6_HEBCY</name>
<dbReference type="OrthoDB" id="2891411at2759"/>
<feature type="region of interest" description="Disordered" evidence="1">
    <location>
        <begin position="1"/>
        <end position="58"/>
    </location>
</feature>
<dbReference type="AlphaFoldDB" id="A0A0C3C9G6"/>
<organism evidence="3 4">
    <name type="scientific">Hebeloma cylindrosporum</name>
    <dbReference type="NCBI Taxonomy" id="76867"/>
    <lineage>
        <taxon>Eukaryota</taxon>
        <taxon>Fungi</taxon>
        <taxon>Dikarya</taxon>
        <taxon>Basidiomycota</taxon>
        <taxon>Agaricomycotina</taxon>
        <taxon>Agaricomycetes</taxon>
        <taxon>Agaricomycetidae</taxon>
        <taxon>Agaricales</taxon>
        <taxon>Agaricineae</taxon>
        <taxon>Hymenogastraceae</taxon>
        <taxon>Hebeloma</taxon>
    </lineage>
</organism>
<sequence>MKQQSTSKSSRASRKLKQVLDTEEVPPANTASKKPSKRCKASNDTSTLSNGPERENTSGLAIFPDELLLEILSYYPDSEPELNEDTGRDADAHFARRERLIALSQTCRNLRRFLRPYVWRRIEVFVGMRVSAATLGTKRQLALELIRQLEIDTIRDPSLAEYVNVVNVMIADYSVKSVIQELTRCLALFPNMHTFKLNHAKLTAPLKQCITHAFSTQAFPQIRSVAVPEGCTSLLKHFPLARHVYLVGATYIQSDYKASILAAHCPLTENISLFIPSRVESFSNLLFRYSTG</sequence>